<accession>R6I6X1</accession>
<name>R6I6X1_9FIRM</name>
<dbReference type="STRING" id="1262914.BN533_01006"/>
<dbReference type="HOGENOM" id="CLU_179965_1_0_9"/>
<gene>
    <name evidence="1" type="ORF">BN533_01006</name>
</gene>
<dbReference type="RefSeq" id="WP_021717908.1">
    <property type="nucleotide sequence ID" value="NZ_CALXOS010000008.1"/>
</dbReference>
<dbReference type="AlphaFoldDB" id="R6I6X1"/>
<reference evidence="1" key="1">
    <citation type="submission" date="2012-11" db="EMBL/GenBank/DDBJ databases">
        <title>Dependencies among metagenomic species, viruses, plasmids and units of genetic variation.</title>
        <authorList>
            <person name="Nielsen H.B."/>
            <person name="Almeida M."/>
            <person name="Juncker A.S."/>
            <person name="Rasmussen S."/>
            <person name="Li J."/>
            <person name="Sunagawa S."/>
            <person name="Plichta D."/>
            <person name="Gautier L."/>
            <person name="Le Chatelier E."/>
            <person name="Peletier E."/>
            <person name="Bonde I."/>
            <person name="Nielsen T."/>
            <person name="Manichanh C."/>
            <person name="Arumugam M."/>
            <person name="Batto J."/>
            <person name="Santos M.B.Q.D."/>
            <person name="Blom N."/>
            <person name="Borruel N."/>
            <person name="Burgdorf K.S."/>
            <person name="Boumezbeur F."/>
            <person name="Casellas F."/>
            <person name="Dore J."/>
            <person name="Guarner F."/>
            <person name="Hansen T."/>
            <person name="Hildebrand F."/>
            <person name="Kaas R.S."/>
            <person name="Kennedy S."/>
            <person name="Kristiansen K."/>
            <person name="Kultima J.R."/>
            <person name="Leonard P."/>
            <person name="Levenez F."/>
            <person name="Lund O."/>
            <person name="Moumen B."/>
            <person name="Le Paslier D."/>
            <person name="Pons N."/>
            <person name="Pedersen O."/>
            <person name="Prifti E."/>
            <person name="Qin J."/>
            <person name="Raes J."/>
            <person name="Tap J."/>
            <person name="Tims S."/>
            <person name="Ussery D.W."/>
            <person name="Yamada T."/>
            <person name="MetaHit consortium"/>
            <person name="Renault P."/>
            <person name="Sicheritz-Ponten T."/>
            <person name="Bork P."/>
            <person name="Wang J."/>
            <person name="Brunak S."/>
            <person name="Ehrlich S.D."/>
        </authorList>
    </citation>
    <scope>NUCLEOTIDE SEQUENCE [LARGE SCALE GENOMIC DNA]</scope>
</reference>
<comment type="caution">
    <text evidence="1">The sequence shown here is derived from an EMBL/GenBank/DDBJ whole genome shotgun (WGS) entry which is preliminary data.</text>
</comment>
<sequence>MAINKKSSQTTKPERLIYVGPSYKNGKLLKYQVFIGGLPTHIDDVFEKCPQIKKLFVAVSELPEAERAIAKAGTPMNKYYQAAVLAEKEE</sequence>
<proteinExistence type="predicted"/>
<dbReference type="eggNOG" id="ENOG5033A8W">
    <property type="taxonomic scope" value="Bacteria"/>
</dbReference>
<protein>
    <submittedName>
        <fullName evidence="1">Uncharacterized protein</fullName>
    </submittedName>
</protein>
<organism evidence="1">
    <name type="scientific">Phascolarctobacterium faecium</name>
    <dbReference type="NCBI Taxonomy" id="33025"/>
    <lineage>
        <taxon>Bacteria</taxon>
        <taxon>Bacillati</taxon>
        <taxon>Bacillota</taxon>
        <taxon>Negativicutes</taxon>
        <taxon>Acidaminococcales</taxon>
        <taxon>Acidaminococcaceae</taxon>
        <taxon>Phascolarctobacterium</taxon>
    </lineage>
</organism>
<evidence type="ECO:0000313" key="1">
    <source>
        <dbReference type="EMBL" id="CDB45933.1"/>
    </source>
</evidence>
<dbReference type="EMBL" id="CBDS010000067">
    <property type="protein sequence ID" value="CDB45933.1"/>
    <property type="molecule type" value="Genomic_DNA"/>
</dbReference>